<dbReference type="KEGG" id="tdn:Suden_0507"/>
<gene>
    <name evidence="1" type="ordered locus">Suden_0507</name>
</gene>
<dbReference type="STRING" id="326298.Suden_0507"/>
<dbReference type="EMBL" id="CP000153">
    <property type="protein sequence ID" value="ABB43787.1"/>
    <property type="molecule type" value="Genomic_DNA"/>
</dbReference>
<dbReference type="OrthoDB" id="5353360at2"/>
<evidence type="ECO:0008006" key="3">
    <source>
        <dbReference type="Google" id="ProtNLM"/>
    </source>
</evidence>
<reference evidence="1 2" key="1">
    <citation type="journal article" date="2008" name="Appl. Environ. Microbiol.">
        <title>Genome of the epsilonproteobacterial chemolithoautotroph Sulfurimonas denitrificans.</title>
        <authorList>
            <person name="Sievert S.M."/>
            <person name="Scott K.M."/>
            <person name="Klotz M.G."/>
            <person name="Chain P.S.G."/>
            <person name="Hauser L.J."/>
            <person name="Hemp J."/>
            <person name="Huegler M."/>
            <person name="Land M."/>
            <person name="Lapidus A."/>
            <person name="Larimer F.W."/>
            <person name="Lucas S."/>
            <person name="Malfatti S.A."/>
            <person name="Meyer F."/>
            <person name="Paulsen I.T."/>
            <person name="Ren Q."/>
            <person name="Simon J."/>
            <person name="Bailey K."/>
            <person name="Diaz E."/>
            <person name="Fitzpatrick K.A."/>
            <person name="Glover B."/>
            <person name="Gwatney N."/>
            <person name="Korajkic A."/>
            <person name="Long A."/>
            <person name="Mobberley J.M."/>
            <person name="Pantry S.N."/>
            <person name="Pazder G."/>
            <person name="Peterson S."/>
            <person name="Quintanilla J.D."/>
            <person name="Sprinkle R."/>
            <person name="Stephens J."/>
            <person name="Thomas P."/>
            <person name="Vaughn R."/>
            <person name="Weber M.J."/>
            <person name="Wooten L.L."/>
        </authorList>
    </citation>
    <scope>NUCLEOTIDE SEQUENCE [LARGE SCALE GENOMIC DNA]</scope>
    <source>
        <strain evidence="2">ATCC 33889 / DSM 1251</strain>
    </source>
</reference>
<name>Q30T94_SULDN</name>
<dbReference type="AlphaFoldDB" id="Q30T94"/>
<evidence type="ECO:0000313" key="2">
    <source>
        <dbReference type="Proteomes" id="UP000002714"/>
    </source>
</evidence>
<accession>Q30T94</accession>
<proteinExistence type="predicted"/>
<organism evidence="1 2">
    <name type="scientific">Sulfurimonas denitrificans (strain ATCC 33889 / DSM 1251)</name>
    <name type="common">Thiomicrospira denitrificans (strain ATCC 33889 / DSM 1251)</name>
    <dbReference type="NCBI Taxonomy" id="326298"/>
    <lineage>
        <taxon>Bacteria</taxon>
        <taxon>Pseudomonadati</taxon>
        <taxon>Campylobacterota</taxon>
        <taxon>Epsilonproteobacteria</taxon>
        <taxon>Campylobacterales</taxon>
        <taxon>Sulfurimonadaceae</taxon>
        <taxon>Sulfurimonas</taxon>
    </lineage>
</organism>
<dbReference type="HOGENOM" id="CLU_028868_0_0_7"/>
<protein>
    <recommendedName>
        <fullName evidence="3">DUF342 domain-containing protein</fullName>
    </recommendedName>
</protein>
<dbReference type="eggNOG" id="COG1315">
    <property type="taxonomic scope" value="Bacteria"/>
</dbReference>
<evidence type="ECO:0000313" key="1">
    <source>
        <dbReference type="EMBL" id="ABB43787.1"/>
    </source>
</evidence>
<dbReference type="Proteomes" id="UP000002714">
    <property type="component" value="Chromosome"/>
</dbReference>
<sequence length="559" mass="64543">MIIVICLLTKRFKTKNINATIKKFALENDCSPLEFTFNINGVETYLKNVSQKDFLLYTEDIFDYFNNHQKMINEHVEIKQIFLITIKQTPKNIIKLDYSIEFSPNKDSVHIVLYPESQIPYKKYQPKEIYLLLLKELNNIKALNNILINIFDNEMKEKLKQFVKYIYAGKFIKKIKIPLYIGIEPDITRESRLLFRFLNKKSNHQVIEVAEDEILVEFIKPLFGKNGFNAFGEIIDNFYLKNIDDLKYNVDENSIKIIENSDRKIYKSKLKGYVHLDDKNFYVDNKIEIESLSRVQNRIAKDESNNIEVIISQHDTSLDSLGEGVELTSETININGHVGAKSTLRAVNLTIDGATHQDSYQEAKFANINRHKGKLRCHDAKIKLLEGGEVHATNVDIQNSLSGTIYAENVTIHQVKNNLKIYASNSITIDIVSGEDNLFKINYKDIPTLISKYNYLSQEIEDLKYKLEGAKKHSPLKVPALKEKIDELKVAQDKITTSSMNAKIIIKNSFRGLNTIIFTLNNNEELIFKTEATTYEPFYIVESQEYLTLHPTNKKIAKG</sequence>
<keyword evidence="2" id="KW-1185">Reference proteome</keyword>